<evidence type="ECO:0000313" key="2">
    <source>
        <dbReference type="Proteomes" id="UP000287605"/>
    </source>
</evidence>
<dbReference type="Proteomes" id="UP000287605">
    <property type="component" value="Unassembled WGS sequence"/>
</dbReference>
<evidence type="ECO:0000313" key="1">
    <source>
        <dbReference type="EMBL" id="RSU15214.1"/>
    </source>
</evidence>
<keyword evidence="2" id="KW-1185">Reference proteome</keyword>
<comment type="caution">
    <text evidence="1">The sequence shown here is derived from an EMBL/GenBank/DDBJ whole genome shotgun (WGS) entry which is preliminary data.</text>
</comment>
<dbReference type="AlphaFoldDB" id="A0A430B4G1"/>
<protein>
    <submittedName>
        <fullName evidence="1">Uncharacterized protein</fullName>
    </submittedName>
</protein>
<proteinExistence type="predicted"/>
<reference evidence="1 2" key="1">
    <citation type="submission" date="2017-05" db="EMBL/GenBank/DDBJ databases">
        <title>Vagococcus spp. assemblies.</title>
        <authorList>
            <person name="Gulvik C.A."/>
        </authorList>
    </citation>
    <scope>NUCLEOTIDE SEQUENCE [LARGE SCALE GENOMIC DNA]</scope>
    <source>
        <strain evidence="1 2">CCUG 51432</strain>
    </source>
</reference>
<name>A0A430B4G1_9ENTE</name>
<gene>
    <name evidence="1" type="ORF">CBF29_02455</name>
</gene>
<organism evidence="1 2">
    <name type="scientific">Vagococcus elongatus</name>
    <dbReference type="NCBI Taxonomy" id="180344"/>
    <lineage>
        <taxon>Bacteria</taxon>
        <taxon>Bacillati</taxon>
        <taxon>Bacillota</taxon>
        <taxon>Bacilli</taxon>
        <taxon>Lactobacillales</taxon>
        <taxon>Enterococcaceae</taxon>
        <taxon>Vagococcus</taxon>
    </lineage>
</organism>
<sequence length="65" mass="7725">MKIYFVLLSNCAFKINKLFFDLFITKYYNLYLHFLRKMIGNAVISTKKKELKSGYPLFSSFSLIN</sequence>
<accession>A0A430B4G1</accession>
<dbReference type="EMBL" id="NGKA01000002">
    <property type="protein sequence ID" value="RSU15214.1"/>
    <property type="molecule type" value="Genomic_DNA"/>
</dbReference>